<evidence type="ECO:0000256" key="4">
    <source>
        <dbReference type="ARBA" id="ARBA00022989"/>
    </source>
</evidence>
<dbReference type="Pfam" id="PF07690">
    <property type="entry name" value="MFS_1"/>
    <property type="match status" value="1"/>
</dbReference>
<keyword evidence="3 7" id="KW-0812">Transmembrane</keyword>
<comment type="caution">
    <text evidence="9">The sequence shown here is derived from an EMBL/GenBank/DDBJ whole genome shotgun (WGS) entry which is preliminary data.</text>
</comment>
<dbReference type="EMBL" id="QUMQ01000001">
    <property type="protein sequence ID" value="REG00267.1"/>
    <property type="molecule type" value="Genomic_DNA"/>
</dbReference>
<feature type="domain" description="Major facilitator superfamily (MFS) profile" evidence="8">
    <location>
        <begin position="22"/>
        <end position="512"/>
    </location>
</feature>
<dbReference type="GO" id="GO:0005886">
    <property type="term" value="C:plasma membrane"/>
    <property type="evidence" value="ECO:0007669"/>
    <property type="project" value="UniProtKB-SubCell"/>
</dbReference>
<feature type="transmembrane region" description="Helical" evidence="7">
    <location>
        <begin position="489"/>
        <end position="505"/>
    </location>
</feature>
<dbReference type="OrthoDB" id="6057322at2"/>
<feature type="region of interest" description="Disordered" evidence="6">
    <location>
        <begin position="224"/>
        <end position="280"/>
    </location>
</feature>
<dbReference type="InterPro" id="IPR011701">
    <property type="entry name" value="MFS"/>
</dbReference>
<reference evidence="9 10" key="1">
    <citation type="submission" date="2018-08" db="EMBL/GenBank/DDBJ databases">
        <title>Sequencing the genomes of 1000 actinobacteria strains.</title>
        <authorList>
            <person name="Klenk H.-P."/>
        </authorList>
    </citation>
    <scope>NUCLEOTIDE SEQUENCE [LARGE SCALE GENOMIC DNA]</scope>
    <source>
        <strain evidence="9 10">DSM 44099</strain>
    </source>
</reference>
<feature type="transmembrane region" description="Helical" evidence="7">
    <location>
        <begin position="394"/>
        <end position="415"/>
    </location>
</feature>
<evidence type="ECO:0000313" key="9">
    <source>
        <dbReference type="EMBL" id="REG00267.1"/>
    </source>
</evidence>
<feature type="transmembrane region" description="Helical" evidence="7">
    <location>
        <begin position="86"/>
        <end position="106"/>
    </location>
</feature>
<protein>
    <submittedName>
        <fullName evidence="9">MFS transporter</fullName>
    </submittedName>
</protein>
<keyword evidence="10" id="KW-1185">Reference proteome</keyword>
<dbReference type="Gene3D" id="1.20.1250.20">
    <property type="entry name" value="MFS general substrate transporter like domains"/>
    <property type="match status" value="1"/>
</dbReference>
<feature type="transmembrane region" description="Helical" evidence="7">
    <location>
        <begin position="61"/>
        <end position="79"/>
    </location>
</feature>
<dbReference type="PANTHER" id="PTHR43124:SF3">
    <property type="entry name" value="CHLORAMPHENICOL EFFLUX PUMP RV0191"/>
    <property type="match status" value="1"/>
</dbReference>
<dbReference type="PROSITE" id="PS50850">
    <property type="entry name" value="MFS"/>
    <property type="match status" value="1"/>
</dbReference>
<dbReference type="InterPro" id="IPR036259">
    <property type="entry name" value="MFS_trans_sf"/>
</dbReference>
<gene>
    <name evidence="9" type="ORF">DFJ67_6318</name>
</gene>
<dbReference type="InterPro" id="IPR050189">
    <property type="entry name" value="MFS_Efflux_Transporters"/>
</dbReference>
<evidence type="ECO:0000256" key="2">
    <source>
        <dbReference type="ARBA" id="ARBA00022475"/>
    </source>
</evidence>
<evidence type="ECO:0000259" key="8">
    <source>
        <dbReference type="PROSITE" id="PS50850"/>
    </source>
</evidence>
<keyword evidence="2" id="KW-1003">Cell membrane</keyword>
<evidence type="ECO:0000256" key="3">
    <source>
        <dbReference type="ARBA" id="ARBA00022692"/>
    </source>
</evidence>
<name>A0A3D9ZS86_9ACTN</name>
<evidence type="ECO:0000256" key="1">
    <source>
        <dbReference type="ARBA" id="ARBA00004651"/>
    </source>
</evidence>
<evidence type="ECO:0000256" key="7">
    <source>
        <dbReference type="SAM" id="Phobius"/>
    </source>
</evidence>
<evidence type="ECO:0000256" key="5">
    <source>
        <dbReference type="ARBA" id="ARBA00023136"/>
    </source>
</evidence>
<feature type="compositionally biased region" description="Basic and acidic residues" evidence="6">
    <location>
        <begin position="228"/>
        <end position="238"/>
    </location>
</feature>
<proteinExistence type="predicted"/>
<dbReference type="InterPro" id="IPR020846">
    <property type="entry name" value="MFS_dom"/>
</dbReference>
<comment type="subcellular location">
    <subcellularLocation>
        <location evidence="1">Cell membrane</location>
        <topology evidence="1">Multi-pass membrane protein</topology>
    </subcellularLocation>
</comment>
<dbReference type="AlphaFoldDB" id="A0A3D9ZS86"/>
<keyword evidence="5 7" id="KW-0472">Membrane</keyword>
<sequence length="532" mass="54953">MPGRMLIARLSAALGGPVRARVIILLALVLALNSADSGTIGAVGAPLEADLGISHAQLGLFATVSSGVGAVAAPVAGVLADRTLRVRLLVVTIVVWGISMVLGGLAPDYTLLLLSRIALGAAVAAAGPIVASLIGDLFQPGERAKIYGWVLTGELVGAGLALLVGGDVAAWLTWRAPFLGLGVLSLGLAAAIWRLMPEPRRGGASRLAAAGPHAAALRDGLAAGEQHPAGRHDGTAADKRHRTDRHQHPGGNERHAAAGNQDPAGHEWDPATGHRHSGDPREEIVHAGIPPESDRVLRADPDRMTFWQAARFVLGIRTVRTLIIATAIGYFFFAGLRTFALIFALDRFGLSQGLVSLVVIPIGIGAVVGTVFGGRLTDREVRRGHTRARITVPAVAYSAAALLFLPGLLAGNIWISLGFFTLGALCLAGANPPLGAARLDIVPAALWGRAESVRTVLQLAAEAAGPIAFGFTADELGGAGGRGAGLREAFLIMLVPLLLNGLLLLRARHTYRTDVATAAAAQPASEPVSGRP</sequence>
<organism evidence="9 10">
    <name type="scientific">Asanoa ferruginea</name>
    <dbReference type="NCBI Taxonomy" id="53367"/>
    <lineage>
        <taxon>Bacteria</taxon>
        <taxon>Bacillati</taxon>
        <taxon>Actinomycetota</taxon>
        <taxon>Actinomycetes</taxon>
        <taxon>Micromonosporales</taxon>
        <taxon>Micromonosporaceae</taxon>
        <taxon>Asanoa</taxon>
    </lineage>
</organism>
<evidence type="ECO:0000313" key="10">
    <source>
        <dbReference type="Proteomes" id="UP000256913"/>
    </source>
</evidence>
<dbReference type="Proteomes" id="UP000256913">
    <property type="component" value="Unassembled WGS sequence"/>
</dbReference>
<dbReference type="GO" id="GO:0022857">
    <property type="term" value="F:transmembrane transporter activity"/>
    <property type="evidence" value="ECO:0007669"/>
    <property type="project" value="InterPro"/>
</dbReference>
<feature type="transmembrane region" description="Helical" evidence="7">
    <location>
        <begin position="146"/>
        <end position="172"/>
    </location>
</feature>
<feature type="transmembrane region" description="Helical" evidence="7">
    <location>
        <begin position="178"/>
        <end position="196"/>
    </location>
</feature>
<feature type="transmembrane region" description="Helical" evidence="7">
    <location>
        <begin position="112"/>
        <end position="134"/>
    </location>
</feature>
<dbReference type="PANTHER" id="PTHR43124">
    <property type="entry name" value="PURINE EFFLUX PUMP PBUE"/>
    <property type="match status" value="1"/>
</dbReference>
<accession>A0A3D9ZS86</accession>
<dbReference type="SUPFAM" id="SSF103473">
    <property type="entry name" value="MFS general substrate transporter"/>
    <property type="match status" value="1"/>
</dbReference>
<feature type="transmembrane region" description="Helical" evidence="7">
    <location>
        <begin position="350"/>
        <end position="373"/>
    </location>
</feature>
<keyword evidence="4 7" id="KW-1133">Transmembrane helix</keyword>
<feature type="transmembrane region" description="Helical" evidence="7">
    <location>
        <begin position="321"/>
        <end position="344"/>
    </location>
</feature>
<evidence type="ECO:0000256" key="6">
    <source>
        <dbReference type="SAM" id="MobiDB-lite"/>
    </source>
</evidence>